<evidence type="ECO:0000256" key="1">
    <source>
        <dbReference type="SAM" id="Coils"/>
    </source>
</evidence>
<keyword evidence="1" id="KW-0175">Coiled coil</keyword>
<feature type="domain" description="Centrosomal protein of 85 kDa-like CC4 coiled-coil" evidence="3">
    <location>
        <begin position="288"/>
        <end position="348"/>
    </location>
</feature>
<accession>A0A060VWR7</accession>
<evidence type="ECO:0000259" key="3">
    <source>
        <dbReference type="Pfam" id="PF24555"/>
    </source>
</evidence>
<evidence type="ECO:0000256" key="2">
    <source>
        <dbReference type="SAM" id="MobiDB-lite"/>
    </source>
</evidence>
<organism evidence="4 5">
    <name type="scientific">Oncorhynchus mykiss</name>
    <name type="common">Rainbow trout</name>
    <name type="synonym">Salmo gairdneri</name>
    <dbReference type="NCBI Taxonomy" id="8022"/>
    <lineage>
        <taxon>Eukaryota</taxon>
        <taxon>Metazoa</taxon>
        <taxon>Chordata</taxon>
        <taxon>Craniata</taxon>
        <taxon>Vertebrata</taxon>
        <taxon>Euteleostomi</taxon>
        <taxon>Actinopterygii</taxon>
        <taxon>Neopterygii</taxon>
        <taxon>Teleostei</taxon>
        <taxon>Protacanthopterygii</taxon>
        <taxon>Salmoniformes</taxon>
        <taxon>Salmonidae</taxon>
        <taxon>Salmoninae</taxon>
        <taxon>Oncorhynchus</taxon>
    </lineage>
</organism>
<dbReference type="PANTHER" id="PTHR31075:SF2">
    <property type="entry name" value="CENTROSOMAL PROTEIN OF 85 KDA-LIKE"/>
    <property type="match status" value="1"/>
</dbReference>
<dbReference type="EMBL" id="FR904287">
    <property type="protein sequence ID" value="CDQ57444.1"/>
    <property type="molecule type" value="Genomic_DNA"/>
</dbReference>
<protein>
    <recommendedName>
        <fullName evidence="3">Centrosomal protein of 85 kDa-like CC4 coiled-coil domain-containing protein</fullName>
    </recommendedName>
</protein>
<sequence>MLSVLTDVCVFPVQMLGGASLPVNTLVKIKEGLLRQRELEIDRQKQQILQLHARIRENELKAQQVLQSQKGRCDDPGLLKAKESPYDSPVAQSHPQLHLQLHPQHQLQPQVPDRMSPLCCDNGELGRKLAAAELEVIHLNEFLKQNTQKYTEDIKKLEDKMKTRDRYINSLKKKCQRESEQNQEKQQRIETLEKYLADLPSLDEVQTQAQQLEESQGKAQGLQDTVARLEKNLEEGRTVLQEKEDLIETQCKREKELVAAVQSLQEKVEQCLEDGVRLPMLDLKQLEVENARLQEQQATTSKLIDNQKNQIEKLTLELTAVEQRLQKERCLSQELQQQLQEKDEALDAFSCTLHQNRRQVEEGVMVRQGSGGQGPEAGPLLKEMSLCLLDLKALCSILTQRAQGKEPNLALLLGIKSMSMSGEENDNSLVEDNLRAKLLEVGQLRKDIDDLRTAISDRYAQDMGDNCVTQ</sequence>
<dbReference type="Proteomes" id="UP000193380">
    <property type="component" value="Unassembled WGS sequence"/>
</dbReference>
<reference evidence="4" key="2">
    <citation type="submission" date="2014-03" db="EMBL/GenBank/DDBJ databases">
        <authorList>
            <person name="Genoscope - CEA"/>
        </authorList>
    </citation>
    <scope>NUCLEOTIDE SEQUENCE</scope>
</reference>
<feature type="region of interest" description="Disordered" evidence="2">
    <location>
        <begin position="76"/>
        <end position="95"/>
    </location>
</feature>
<dbReference type="PaxDb" id="8022-A0A060VWR7"/>
<dbReference type="PANTHER" id="PTHR31075">
    <property type="entry name" value="CENTROSOMAL PROTEIN OF 85 KDA"/>
    <property type="match status" value="1"/>
</dbReference>
<dbReference type="InterPro" id="IPR058190">
    <property type="entry name" value="CC4_CEP85"/>
</dbReference>
<dbReference type="STRING" id="8022.A0A060VWR7"/>
<dbReference type="AlphaFoldDB" id="A0A060VWR7"/>
<gene>
    <name evidence="4" type="ORF">GSONMT00072158001</name>
</gene>
<dbReference type="Pfam" id="PF24555">
    <property type="entry name" value="CC4_CEP85"/>
    <property type="match status" value="1"/>
</dbReference>
<feature type="coiled-coil region" evidence="1">
    <location>
        <begin position="140"/>
        <end position="352"/>
    </location>
</feature>
<name>A0A060VWR7_ONCMY</name>
<proteinExistence type="predicted"/>
<feature type="coiled-coil region" evidence="1">
    <location>
        <begin position="34"/>
        <end position="61"/>
    </location>
</feature>
<evidence type="ECO:0000313" key="4">
    <source>
        <dbReference type="EMBL" id="CDQ57444.1"/>
    </source>
</evidence>
<reference evidence="4" key="1">
    <citation type="journal article" date="2014" name="Nat. Commun.">
        <title>The rainbow trout genome provides novel insights into evolution after whole-genome duplication in vertebrates.</title>
        <authorList>
            <person name="Berthelot C."/>
            <person name="Brunet F."/>
            <person name="Chalopin D."/>
            <person name="Juanchich A."/>
            <person name="Bernard M."/>
            <person name="Noel B."/>
            <person name="Bento P."/>
            <person name="Da Silva C."/>
            <person name="Labadie K."/>
            <person name="Alberti A."/>
            <person name="Aury J.M."/>
            <person name="Louis A."/>
            <person name="Dehais P."/>
            <person name="Bardou P."/>
            <person name="Montfort J."/>
            <person name="Klopp C."/>
            <person name="Cabau C."/>
            <person name="Gaspin C."/>
            <person name="Thorgaard G.H."/>
            <person name="Boussaha M."/>
            <person name="Quillet E."/>
            <person name="Guyomard R."/>
            <person name="Galiana D."/>
            <person name="Bobe J."/>
            <person name="Volff J.N."/>
            <person name="Genet C."/>
            <person name="Wincker P."/>
            <person name="Jaillon O."/>
            <person name="Roest Crollius H."/>
            <person name="Guiguen Y."/>
        </authorList>
    </citation>
    <scope>NUCLEOTIDE SEQUENCE [LARGE SCALE GENOMIC DNA]</scope>
</reference>
<feature type="compositionally biased region" description="Basic and acidic residues" evidence="2">
    <location>
        <begin position="76"/>
        <end position="85"/>
    </location>
</feature>
<evidence type="ECO:0000313" key="5">
    <source>
        <dbReference type="Proteomes" id="UP000193380"/>
    </source>
</evidence>
<dbReference type="InterPro" id="IPR040210">
    <property type="entry name" value="Cep85/Cep85L"/>
</dbReference>
<dbReference type="GO" id="GO:0005813">
    <property type="term" value="C:centrosome"/>
    <property type="evidence" value="ECO:0007669"/>
    <property type="project" value="TreeGrafter"/>
</dbReference>